<reference evidence="2" key="1">
    <citation type="journal article" date="2014" name="Int. J. Syst. Evol. Microbiol.">
        <title>Complete genome sequence of Corynebacterium casei LMG S-19264T (=DSM 44701T), isolated from a smear-ripened cheese.</title>
        <authorList>
            <consortium name="US DOE Joint Genome Institute (JGI-PGF)"/>
            <person name="Walter F."/>
            <person name="Albersmeier A."/>
            <person name="Kalinowski J."/>
            <person name="Ruckert C."/>
        </authorList>
    </citation>
    <scope>NUCLEOTIDE SEQUENCE</scope>
    <source>
        <strain evidence="2">JCM 12862</strain>
    </source>
</reference>
<dbReference type="EMBL" id="BMNR01000001">
    <property type="protein sequence ID" value="GGK11588.1"/>
    <property type="molecule type" value="Genomic_DNA"/>
</dbReference>
<dbReference type="RefSeq" id="WP_188649433.1">
    <property type="nucleotide sequence ID" value="NZ_BMNR01000001.1"/>
</dbReference>
<dbReference type="Proteomes" id="UP000612329">
    <property type="component" value="Unassembled WGS sequence"/>
</dbReference>
<dbReference type="Pfam" id="PF09834">
    <property type="entry name" value="DUF2061"/>
    <property type="match status" value="1"/>
</dbReference>
<protein>
    <recommendedName>
        <fullName evidence="1">DUF2061 domain-containing protein</fullName>
    </recommendedName>
</protein>
<sequence>MIGQVLTNSAEKEKTSYKTDITTEKPLRSVAKSISWRIVGTIDTIIISWLITGKLDLAFSIGSIELVTKMVLYFFHERIWNSIKWGR</sequence>
<dbReference type="InterPro" id="IPR018638">
    <property type="entry name" value="DUF2061_membrane"/>
</dbReference>
<gene>
    <name evidence="2" type="ORF">GCM10007962_02280</name>
</gene>
<name>A0A8J3BHI9_9FLAO</name>
<organism evidence="2 3">
    <name type="scientific">Yeosuana aromativorans</name>
    <dbReference type="NCBI Taxonomy" id="288019"/>
    <lineage>
        <taxon>Bacteria</taxon>
        <taxon>Pseudomonadati</taxon>
        <taxon>Bacteroidota</taxon>
        <taxon>Flavobacteriia</taxon>
        <taxon>Flavobacteriales</taxon>
        <taxon>Flavobacteriaceae</taxon>
        <taxon>Yeosuana</taxon>
    </lineage>
</organism>
<proteinExistence type="predicted"/>
<evidence type="ECO:0000259" key="1">
    <source>
        <dbReference type="Pfam" id="PF09834"/>
    </source>
</evidence>
<keyword evidence="3" id="KW-1185">Reference proteome</keyword>
<reference evidence="2" key="2">
    <citation type="submission" date="2020-09" db="EMBL/GenBank/DDBJ databases">
        <authorList>
            <person name="Sun Q."/>
            <person name="Ohkuma M."/>
        </authorList>
    </citation>
    <scope>NUCLEOTIDE SEQUENCE</scope>
    <source>
        <strain evidence="2">JCM 12862</strain>
    </source>
</reference>
<comment type="caution">
    <text evidence="2">The sequence shown here is derived from an EMBL/GenBank/DDBJ whole genome shotgun (WGS) entry which is preliminary data.</text>
</comment>
<feature type="domain" description="DUF2061" evidence="1">
    <location>
        <begin position="30"/>
        <end position="81"/>
    </location>
</feature>
<evidence type="ECO:0000313" key="2">
    <source>
        <dbReference type="EMBL" id="GGK11588.1"/>
    </source>
</evidence>
<evidence type="ECO:0000313" key="3">
    <source>
        <dbReference type="Proteomes" id="UP000612329"/>
    </source>
</evidence>
<dbReference type="AlphaFoldDB" id="A0A8J3BHI9"/>
<accession>A0A8J3BHI9</accession>